<comment type="caution">
    <text evidence="1">The sequence shown here is derived from an EMBL/GenBank/DDBJ whole genome shotgun (WGS) entry which is preliminary data.</text>
</comment>
<protein>
    <submittedName>
        <fullName evidence="1">Uncharacterized protein</fullName>
    </submittedName>
</protein>
<proteinExistence type="predicted"/>
<gene>
    <name evidence="1" type="ORF">HPB50_023682</name>
</gene>
<reference evidence="1" key="1">
    <citation type="submission" date="2020-05" db="EMBL/GenBank/DDBJ databases">
        <title>Large-scale comparative analyses of tick genomes elucidate their genetic diversity and vector capacities.</title>
        <authorList>
            <person name="Jia N."/>
            <person name="Wang J."/>
            <person name="Shi W."/>
            <person name="Du L."/>
            <person name="Sun Y."/>
            <person name="Zhan W."/>
            <person name="Jiang J."/>
            <person name="Wang Q."/>
            <person name="Zhang B."/>
            <person name="Ji P."/>
            <person name="Sakyi L.B."/>
            <person name="Cui X."/>
            <person name="Yuan T."/>
            <person name="Jiang B."/>
            <person name="Yang W."/>
            <person name="Lam T.T.-Y."/>
            <person name="Chang Q."/>
            <person name="Ding S."/>
            <person name="Wang X."/>
            <person name="Zhu J."/>
            <person name="Ruan X."/>
            <person name="Zhao L."/>
            <person name="Wei J."/>
            <person name="Que T."/>
            <person name="Du C."/>
            <person name="Cheng J."/>
            <person name="Dai P."/>
            <person name="Han X."/>
            <person name="Huang E."/>
            <person name="Gao Y."/>
            <person name="Liu J."/>
            <person name="Shao H."/>
            <person name="Ye R."/>
            <person name="Li L."/>
            <person name="Wei W."/>
            <person name="Wang X."/>
            <person name="Wang C."/>
            <person name="Yang T."/>
            <person name="Huo Q."/>
            <person name="Li W."/>
            <person name="Guo W."/>
            <person name="Chen H."/>
            <person name="Zhou L."/>
            <person name="Ni X."/>
            <person name="Tian J."/>
            <person name="Zhou Y."/>
            <person name="Sheng Y."/>
            <person name="Liu T."/>
            <person name="Pan Y."/>
            <person name="Xia L."/>
            <person name="Li J."/>
            <person name="Zhao F."/>
            <person name="Cao W."/>
        </authorList>
    </citation>
    <scope>NUCLEOTIDE SEQUENCE</scope>
    <source>
        <strain evidence="1">Hyas-2018</strain>
    </source>
</reference>
<evidence type="ECO:0000313" key="2">
    <source>
        <dbReference type="Proteomes" id="UP000821845"/>
    </source>
</evidence>
<accession>A0ACB7T6J3</accession>
<sequence length="130" mass="14790">MVPKPGTSREANIIDVQSRGTLEETLRLRYRQELPAVHDQMERQCRQRHSLQSQLDVLLSGPEDHLRGNEDAIPAVVSVLLERIGSFYGQMEKLDEAIFDEMPDYLSDHEALDAGKYRDKVVTLTANLNV</sequence>
<dbReference type="EMBL" id="CM023491">
    <property type="protein sequence ID" value="KAH6941876.1"/>
    <property type="molecule type" value="Genomic_DNA"/>
</dbReference>
<evidence type="ECO:0000313" key="1">
    <source>
        <dbReference type="EMBL" id="KAH6941876.1"/>
    </source>
</evidence>
<name>A0ACB7T6J3_HYAAI</name>
<dbReference type="Proteomes" id="UP000821845">
    <property type="component" value="Chromosome 11"/>
</dbReference>
<keyword evidence="2" id="KW-1185">Reference proteome</keyword>
<organism evidence="1 2">
    <name type="scientific">Hyalomma asiaticum</name>
    <name type="common">Tick</name>
    <dbReference type="NCBI Taxonomy" id="266040"/>
    <lineage>
        <taxon>Eukaryota</taxon>
        <taxon>Metazoa</taxon>
        <taxon>Ecdysozoa</taxon>
        <taxon>Arthropoda</taxon>
        <taxon>Chelicerata</taxon>
        <taxon>Arachnida</taxon>
        <taxon>Acari</taxon>
        <taxon>Parasitiformes</taxon>
        <taxon>Ixodida</taxon>
        <taxon>Ixodoidea</taxon>
        <taxon>Ixodidae</taxon>
        <taxon>Hyalomminae</taxon>
        <taxon>Hyalomma</taxon>
    </lineage>
</organism>